<dbReference type="Pfam" id="PF00027">
    <property type="entry name" value="cNMP_binding"/>
    <property type="match status" value="1"/>
</dbReference>
<comment type="caution">
    <text evidence="2">The sequence shown here is derived from an EMBL/GenBank/DDBJ whole genome shotgun (WGS) entry which is preliminary data.</text>
</comment>
<keyword evidence="3" id="KW-1185">Reference proteome</keyword>
<dbReference type="InterPro" id="IPR000595">
    <property type="entry name" value="cNMP-bd_dom"/>
</dbReference>
<dbReference type="InterPro" id="IPR014710">
    <property type="entry name" value="RmlC-like_jellyroll"/>
</dbReference>
<evidence type="ECO:0000313" key="3">
    <source>
        <dbReference type="Proteomes" id="UP001597197"/>
    </source>
</evidence>
<dbReference type="Proteomes" id="UP001597197">
    <property type="component" value="Unassembled WGS sequence"/>
</dbReference>
<organism evidence="2 3">
    <name type="scientific">Hymenobacter bucti</name>
    <dbReference type="NCBI Taxonomy" id="1844114"/>
    <lineage>
        <taxon>Bacteria</taxon>
        <taxon>Pseudomonadati</taxon>
        <taxon>Bacteroidota</taxon>
        <taxon>Cytophagia</taxon>
        <taxon>Cytophagales</taxon>
        <taxon>Hymenobacteraceae</taxon>
        <taxon>Hymenobacter</taxon>
    </lineage>
</organism>
<accession>A0ABW4QZ82</accession>
<gene>
    <name evidence="2" type="ORF">ACFSDX_20540</name>
</gene>
<name>A0ABW4QZ82_9BACT</name>
<dbReference type="RefSeq" id="WP_382316968.1">
    <property type="nucleotide sequence ID" value="NZ_JBHUFD010000018.1"/>
</dbReference>
<dbReference type="PROSITE" id="PS50042">
    <property type="entry name" value="CNMP_BINDING_3"/>
    <property type="match status" value="1"/>
</dbReference>
<dbReference type="Gene3D" id="2.60.120.10">
    <property type="entry name" value="Jelly Rolls"/>
    <property type="match status" value="1"/>
</dbReference>
<feature type="domain" description="Cyclic nucleotide-binding" evidence="1">
    <location>
        <begin position="11"/>
        <end position="114"/>
    </location>
</feature>
<dbReference type="InterPro" id="IPR018490">
    <property type="entry name" value="cNMP-bd_dom_sf"/>
</dbReference>
<evidence type="ECO:0000259" key="1">
    <source>
        <dbReference type="PROSITE" id="PS50042"/>
    </source>
</evidence>
<protein>
    <submittedName>
        <fullName evidence="2">Crp/Fnr family transcriptional regulator</fullName>
    </submittedName>
</protein>
<sequence>MDEIFLNYLTARGTFTDAELQQLVSATLVKQLKRRELLLRQGEVCRYMAFVVSGCLRLYRTGEDAVEHILRFAPENWWLNDYESFRSGQPAKSTIDALEDTLVLLWSKESWERLKREIPTFDALQNHLLIRSLDAQVDRLHTTISLPAEERYHAFLTSFPNLYQRVPLHMIASYLGVTRKTLGRIRQHTSL</sequence>
<dbReference type="SUPFAM" id="SSF51206">
    <property type="entry name" value="cAMP-binding domain-like"/>
    <property type="match status" value="1"/>
</dbReference>
<reference evidence="3" key="1">
    <citation type="journal article" date="2019" name="Int. J. Syst. Evol. Microbiol.">
        <title>The Global Catalogue of Microorganisms (GCM) 10K type strain sequencing project: providing services to taxonomists for standard genome sequencing and annotation.</title>
        <authorList>
            <consortium name="The Broad Institute Genomics Platform"/>
            <consortium name="The Broad Institute Genome Sequencing Center for Infectious Disease"/>
            <person name="Wu L."/>
            <person name="Ma J."/>
        </authorList>
    </citation>
    <scope>NUCLEOTIDE SEQUENCE [LARGE SCALE GENOMIC DNA]</scope>
    <source>
        <strain evidence="3">CGMCC 1.15795</strain>
    </source>
</reference>
<dbReference type="EMBL" id="JBHUFD010000018">
    <property type="protein sequence ID" value="MFD1874834.1"/>
    <property type="molecule type" value="Genomic_DNA"/>
</dbReference>
<dbReference type="CDD" id="cd00038">
    <property type="entry name" value="CAP_ED"/>
    <property type="match status" value="1"/>
</dbReference>
<evidence type="ECO:0000313" key="2">
    <source>
        <dbReference type="EMBL" id="MFD1874834.1"/>
    </source>
</evidence>
<proteinExistence type="predicted"/>